<dbReference type="InterPro" id="IPR001474">
    <property type="entry name" value="GTP_CycHdrlase_I"/>
</dbReference>
<dbReference type="GO" id="GO:0005737">
    <property type="term" value="C:cytoplasm"/>
    <property type="evidence" value="ECO:0007669"/>
    <property type="project" value="EnsemblProtists"/>
</dbReference>
<dbReference type="Gene3D" id="1.10.286.10">
    <property type="match status" value="1"/>
</dbReference>
<evidence type="ECO:0000256" key="3">
    <source>
        <dbReference type="ARBA" id="ARBA00012715"/>
    </source>
</evidence>
<protein>
    <recommendedName>
        <fullName evidence="4">GTP cyclohydrolase 1</fullName>
        <ecNumber evidence="3">3.5.4.16</ecNumber>
    </recommendedName>
    <alternativeName>
        <fullName evidence="8">GTP cyclohydrolase I</fullName>
    </alternativeName>
</protein>
<keyword evidence="5" id="KW-0547">Nucleotide-binding</keyword>
<keyword evidence="7" id="KW-0342">GTP-binding</keyword>
<dbReference type="GeneID" id="14876457"/>
<reference evidence="11" key="1">
    <citation type="journal article" date="2011" name="Genome Res.">
        <title>Phylogeny-wide analysis of social amoeba genomes highlights ancient origins for complex intercellular communication.</title>
        <authorList>
            <person name="Heidel A.J."/>
            <person name="Lawal H.M."/>
            <person name="Felder M."/>
            <person name="Schilde C."/>
            <person name="Helps N.R."/>
            <person name="Tunggal B."/>
            <person name="Rivero F."/>
            <person name="John U."/>
            <person name="Schleicher M."/>
            <person name="Eichinger L."/>
            <person name="Platzer M."/>
            <person name="Noegel A.A."/>
            <person name="Schaap P."/>
            <person name="Gloeckner G."/>
        </authorList>
    </citation>
    <scope>NUCLEOTIDE SEQUENCE [LARGE SCALE GENOMIC DNA]</scope>
    <source>
        <strain evidence="11">SH3</strain>
    </source>
</reference>
<evidence type="ECO:0000313" key="10">
    <source>
        <dbReference type="EMBL" id="EGG24053.1"/>
    </source>
</evidence>
<name>F4PKC9_CACFS</name>
<dbReference type="Pfam" id="PF01227">
    <property type="entry name" value="GTP_cyclohydroI"/>
    <property type="match status" value="1"/>
</dbReference>
<dbReference type="RefSeq" id="XP_004361904.1">
    <property type="nucleotide sequence ID" value="XM_004361847.1"/>
</dbReference>
<dbReference type="FunFam" id="3.30.1130.10:FF:000012">
    <property type="entry name" value="GTP cyclohydrolase 1"/>
    <property type="match status" value="1"/>
</dbReference>
<dbReference type="GO" id="GO:0046654">
    <property type="term" value="P:tetrahydrofolate biosynthetic process"/>
    <property type="evidence" value="ECO:0007669"/>
    <property type="project" value="InterPro"/>
</dbReference>
<dbReference type="SUPFAM" id="SSF55620">
    <property type="entry name" value="Tetrahydrobiopterin biosynthesis enzymes-like"/>
    <property type="match status" value="1"/>
</dbReference>
<dbReference type="InterPro" id="IPR018234">
    <property type="entry name" value="GTP_CycHdrlase_I_CS"/>
</dbReference>
<dbReference type="EC" id="3.5.4.16" evidence="3"/>
<dbReference type="HAMAP" id="MF_00223">
    <property type="entry name" value="FolE"/>
    <property type="match status" value="1"/>
</dbReference>
<dbReference type="InterPro" id="IPR020602">
    <property type="entry name" value="GTP_CycHdrlase_I_dom"/>
</dbReference>
<feature type="domain" description="GTP cyclohydrolase I" evidence="9">
    <location>
        <begin position="106"/>
        <end position="283"/>
    </location>
</feature>
<evidence type="ECO:0000256" key="7">
    <source>
        <dbReference type="ARBA" id="ARBA00023134"/>
    </source>
</evidence>
<dbReference type="CDD" id="cd00642">
    <property type="entry name" value="GTP_cyclohydro1"/>
    <property type="match status" value="1"/>
</dbReference>
<dbReference type="GO" id="GO:0008270">
    <property type="term" value="F:zinc ion binding"/>
    <property type="evidence" value="ECO:0007669"/>
    <property type="project" value="TreeGrafter"/>
</dbReference>
<dbReference type="Gene3D" id="3.30.1130.10">
    <property type="match status" value="1"/>
</dbReference>
<dbReference type="KEGG" id="dfa:DFA_06191"/>
<accession>F4PKC9</accession>
<dbReference type="NCBIfam" id="NF006826">
    <property type="entry name" value="PRK09347.1-3"/>
    <property type="match status" value="1"/>
</dbReference>
<dbReference type="GO" id="GO:0006729">
    <property type="term" value="P:tetrahydrobiopterin biosynthetic process"/>
    <property type="evidence" value="ECO:0007669"/>
    <property type="project" value="EnsemblProtists"/>
</dbReference>
<keyword evidence="6" id="KW-0378">Hydrolase</keyword>
<comment type="pathway">
    <text evidence="1">Cofactor biosynthesis; 7,8-dihydroneopterin triphosphate biosynthesis; 7,8-dihydroneopterin triphosphate from GTP: step 1/1.</text>
</comment>
<dbReference type="Proteomes" id="UP000007797">
    <property type="component" value="Unassembled WGS sequence"/>
</dbReference>
<organism evidence="10 11">
    <name type="scientific">Cavenderia fasciculata</name>
    <name type="common">Slime mold</name>
    <name type="synonym">Dictyostelium fasciculatum</name>
    <dbReference type="NCBI Taxonomy" id="261658"/>
    <lineage>
        <taxon>Eukaryota</taxon>
        <taxon>Amoebozoa</taxon>
        <taxon>Evosea</taxon>
        <taxon>Eumycetozoa</taxon>
        <taxon>Dictyostelia</taxon>
        <taxon>Acytosteliales</taxon>
        <taxon>Cavenderiaceae</taxon>
        <taxon>Cavenderia</taxon>
    </lineage>
</organism>
<comment type="similarity">
    <text evidence="2">Belongs to the GTP cyclohydrolase I family.</text>
</comment>
<dbReference type="InterPro" id="IPR043133">
    <property type="entry name" value="GTP-CH-I_C/QueF"/>
</dbReference>
<dbReference type="EMBL" id="GL883007">
    <property type="protein sequence ID" value="EGG24053.1"/>
    <property type="molecule type" value="Genomic_DNA"/>
</dbReference>
<dbReference type="InterPro" id="IPR043134">
    <property type="entry name" value="GTP-CH-I_N"/>
</dbReference>
<sequence>MGDGVDQTIYLVAFINDKSNRPDRDEDEKLEGSNIIIFNKYIQYTNQLKMDSTTDNNVNLKTYQTHHKEEDDGEEIYESKAKTALMPLRAKSRDPASAQSRLQGMSDNVKQLLIGIGENPEREGLLDTPMRMSKALMFFTHGYELTVDEIIGGAIFDEDHHEMVVVRDIDIFSLCEHHMVPFFGKCHIGYIPNKKVLGLSKLARIAEIFARRLQVQERLTRQIAMAIQEALSPMGVAVVIEASHMCMVMRGVQKPGSSTVTSSVCGIFEHDSRTRSEFFSLIRSNK</sequence>
<keyword evidence="11" id="KW-1185">Reference proteome</keyword>
<dbReference type="GO" id="GO:0016020">
    <property type="term" value="C:membrane"/>
    <property type="evidence" value="ECO:0007669"/>
    <property type="project" value="EnsemblProtists"/>
</dbReference>
<dbReference type="OrthoDB" id="4966at2759"/>
<dbReference type="PANTHER" id="PTHR11109">
    <property type="entry name" value="GTP CYCLOHYDROLASE I"/>
    <property type="match status" value="1"/>
</dbReference>
<dbReference type="PROSITE" id="PS00860">
    <property type="entry name" value="GTP_CYCLOHYDROL_1_2"/>
    <property type="match status" value="1"/>
</dbReference>
<dbReference type="AlphaFoldDB" id="F4PKC9"/>
<dbReference type="NCBIfam" id="NF006825">
    <property type="entry name" value="PRK09347.1-2"/>
    <property type="match status" value="1"/>
</dbReference>
<dbReference type="NCBIfam" id="TIGR00063">
    <property type="entry name" value="folE"/>
    <property type="match status" value="1"/>
</dbReference>
<dbReference type="UniPathway" id="UPA00848">
    <property type="reaction ID" value="UER00151"/>
</dbReference>
<evidence type="ECO:0000256" key="1">
    <source>
        <dbReference type="ARBA" id="ARBA00005080"/>
    </source>
</evidence>
<evidence type="ECO:0000259" key="9">
    <source>
        <dbReference type="Pfam" id="PF01227"/>
    </source>
</evidence>
<dbReference type="PANTHER" id="PTHR11109:SF7">
    <property type="entry name" value="GTP CYCLOHYDROLASE 1"/>
    <property type="match status" value="1"/>
</dbReference>
<gene>
    <name evidence="10" type="primary">gchA</name>
    <name evidence="10" type="ORF">DFA_06191</name>
</gene>
<dbReference type="GO" id="GO:0008277">
    <property type="term" value="P:regulation of G protein-coupled receptor signaling pathway"/>
    <property type="evidence" value="ECO:0007669"/>
    <property type="project" value="EnsemblProtists"/>
</dbReference>
<dbReference type="GO" id="GO:0005525">
    <property type="term" value="F:GTP binding"/>
    <property type="evidence" value="ECO:0007669"/>
    <property type="project" value="UniProtKB-KW"/>
</dbReference>
<dbReference type="GO" id="GO:0003934">
    <property type="term" value="F:GTP cyclohydrolase I activity"/>
    <property type="evidence" value="ECO:0007669"/>
    <property type="project" value="UniProtKB-EC"/>
</dbReference>
<evidence type="ECO:0000256" key="8">
    <source>
        <dbReference type="ARBA" id="ARBA00030854"/>
    </source>
</evidence>
<dbReference type="GO" id="GO:0006979">
    <property type="term" value="P:response to oxidative stress"/>
    <property type="evidence" value="ECO:0007669"/>
    <property type="project" value="EnsemblProtists"/>
</dbReference>
<proteinExistence type="inferred from homology"/>
<evidence type="ECO:0000313" key="11">
    <source>
        <dbReference type="Proteomes" id="UP000007797"/>
    </source>
</evidence>
<dbReference type="STRING" id="1054147.F4PKC9"/>
<evidence type="ECO:0000256" key="5">
    <source>
        <dbReference type="ARBA" id="ARBA00022741"/>
    </source>
</evidence>
<evidence type="ECO:0000256" key="6">
    <source>
        <dbReference type="ARBA" id="ARBA00022801"/>
    </source>
</evidence>
<dbReference type="OMA" id="CEHMCMS"/>
<evidence type="ECO:0000256" key="4">
    <source>
        <dbReference type="ARBA" id="ARBA00017272"/>
    </source>
</evidence>
<evidence type="ECO:0000256" key="2">
    <source>
        <dbReference type="ARBA" id="ARBA00008085"/>
    </source>
</evidence>
<dbReference type="PROSITE" id="PS00859">
    <property type="entry name" value="GTP_CYCLOHYDROL_1_1"/>
    <property type="match status" value="1"/>
</dbReference>